<evidence type="ECO:0000259" key="2">
    <source>
        <dbReference type="Pfam" id="PF03372"/>
    </source>
</evidence>
<feature type="signal peptide" evidence="1">
    <location>
        <begin position="1"/>
        <end position="18"/>
    </location>
</feature>
<protein>
    <submittedName>
        <fullName evidence="3">Endonuclease/exonuclease/phosphatase family protein</fullName>
    </submittedName>
</protein>
<dbReference type="GO" id="GO:0000175">
    <property type="term" value="F:3'-5'-RNA exonuclease activity"/>
    <property type="evidence" value="ECO:0007669"/>
    <property type="project" value="TreeGrafter"/>
</dbReference>
<proteinExistence type="predicted"/>
<dbReference type="Pfam" id="PF03372">
    <property type="entry name" value="Exo_endo_phos"/>
    <property type="match status" value="1"/>
</dbReference>
<dbReference type="InterPro" id="IPR036691">
    <property type="entry name" value="Endo/exonu/phosph_ase_sf"/>
</dbReference>
<feature type="chain" id="PRO_5042136189" evidence="1">
    <location>
        <begin position="19"/>
        <end position="276"/>
    </location>
</feature>
<sequence>MKLLLIAFLLLVQSQVYAQTIQVMTFNIRYNTERDGINKWDNRKDHAAEMVKFYKADFCGMQEALLGQINDLQERLPEYGHFGLGREDGKEKGEFSPIFYNKTRFKLLKEETFWLSETPEKPSKGWDANLPRIVTWGYFKDLKTKKKFYVFNTHYDHIGQVARAESSKLVLKKIKEIAGTETAILTGDFNATPDSEPIKIILSGLTNTKAISQTPHFGPNDTFTGFEPKEREKSEIDHIFVNNPKLKVLKHATLSNTWAGLFASDHHPVLAEISLK</sequence>
<dbReference type="RefSeq" id="WP_255039123.1">
    <property type="nucleotide sequence ID" value="NZ_RJUF01000183.1"/>
</dbReference>
<keyword evidence="3" id="KW-0378">Hydrolase</keyword>
<dbReference type="InterPro" id="IPR050410">
    <property type="entry name" value="CCR4/nocturin_mRNA_transcr"/>
</dbReference>
<dbReference type="EMBL" id="RJUF01000183">
    <property type="protein sequence ID" value="MCP9765430.1"/>
    <property type="molecule type" value="Genomic_DNA"/>
</dbReference>
<keyword evidence="3" id="KW-0255">Endonuclease</keyword>
<dbReference type="InterPro" id="IPR005135">
    <property type="entry name" value="Endo/exonuclease/phosphatase"/>
</dbReference>
<comment type="caution">
    <text evidence="3">The sequence shown here is derived from an EMBL/GenBank/DDBJ whole genome shotgun (WGS) entry which is preliminary data.</text>
</comment>
<dbReference type="SUPFAM" id="SSF56219">
    <property type="entry name" value="DNase I-like"/>
    <property type="match status" value="1"/>
</dbReference>
<evidence type="ECO:0000313" key="4">
    <source>
        <dbReference type="Proteomes" id="UP001204144"/>
    </source>
</evidence>
<dbReference type="Proteomes" id="UP001204144">
    <property type="component" value="Unassembled WGS sequence"/>
</dbReference>
<dbReference type="AlphaFoldDB" id="A0AAE3KXN1"/>
<gene>
    <name evidence="3" type="ORF">EGI31_21045</name>
</gene>
<keyword evidence="3" id="KW-0540">Nuclease</keyword>
<evidence type="ECO:0000256" key="1">
    <source>
        <dbReference type="SAM" id="SignalP"/>
    </source>
</evidence>
<accession>A0AAE3KXN1</accession>
<dbReference type="PANTHER" id="PTHR12121:SF36">
    <property type="entry name" value="ENDONUCLEASE_EXONUCLEASE_PHOSPHATASE DOMAIN-CONTAINING PROTEIN"/>
    <property type="match status" value="1"/>
</dbReference>
<reference evidence="3 4" key="1">
    <citation type="submission" date="2018-11" db="EMBL/GenBank/DDBJ databases">
        <title>Novel bacteria species description.</title>
        <authorList>
            <person name="Han J.-H."/>
        </authorList>
    </citation>
    <scope>NUCLEOTIDE SEQUENCE [LARGE SCALE GENOMIC DNA]</scope>
    <source>
        <strain evidence="3 4">KCTC23259</strain>
    </source>
</reference>
<feature type="domain" description="Endonuclease/exonuclease/phosphatase" evidence="2">
    <location>
        <begin position="24"/>
        <end position="266"/>
    </location>
</feature>
<keyword evidence="4" id="KW-1185">Reference proteome</keyword>
<dbReference type="Gene3D" id="3.60.10.10">
    <property type="entry name" value="Endonuclease/exonuclease/phosphatase"/>
    <property type="match status" value="1"/>
</dbReference>
<name>A0AAE3KXN1_9BACT</name>
<evidence type="ECO:0000313" key="3">
    <source>
        <dbReference type="EMBL" id="MCP9765430.1"/>
    </source>
</evidence>
<organism evidence="3 4">
    <name type="scientific">Lacihabitans soyangensis</name>
    <dbReference type="NCBI Taxonomy" id="869394"/>
    <lineage>
        <taxon>Bacteria</taxon>
        <taxon>Pseudomonadati</taxon>
        <taxon>Bacteroidota</taxon>
        <taxon>Cytophagia</taxon>
        <taxon>Cytophagales</taxon>
        <taxon>Leadbetterellaceae</taxon>
        <taxon>Lacihabitans</taxon>
    </lineage>
</organism>
<keyword evidence="1" id="KW-0732">Signal</keyword>
<dbReference type="CDD" id="cd09083">
    <property type="entry name" value="EEP-1"/>
    <property type="match status" value="1"/>
</dbReference>
<dbReference type="GO" id="GO:0004519">
    <property type="term" value="F:endonuclease activity"/>
    <property type="evidence" value="ECO:0007669"/>
    <property type="project" value="UniProtKB-KW"/>
</dbReference>
<dbReference type="PANTHER" id="PTHR12121">
    <property type="entry name" value="CARBON CATABOLITE REPRESSOR PROTEIN 4"/>
    <property type="match status" value="1"/>
</dbReference>